<keyword evidence="3 5" id="KW-0697">Rotamase</keyword>
<feature type="chain" id="PRO_5019456257" description="peptidylprolyl isomerase" evidence="7">
    <location>
        <begin position="25"/>
        <end position="228"/>
    </location>
</feature>
<evidence type="ECO:0000256" key="7">
    <source>
        <dbReference type="SAM" id="SignalP"/>
    </source>
</evidence>
<keyword evidence="6" id="KW-1133">Transmembrane helix</keyword>
<evidence type="ECO:0000256" key="4">
    <source>
        <dbReference type="ARBA" id="ARBA00023235"/>
    </source>
</evidence>
<evidence type="ECO:0000256" key="6">
    <source>
        <dbReference type="SAM" id="Phobius"/>
    </source>
</evidence>
<feature type="transmembrane region" description="Helical" evidence="6">
    <location>
        <begin position="202"/>
        <end position="221"/>
    </location>
</feature>
<feature type="signal peptide" evidence="7">
    <location>
        <begin position="1"/>
        <end position="24"/>
    </location>
</feature>
<keyword evidence="4 5" id="KW-0413">Isomerase</keyword>
<keyword evidence="7" id="KW-0732">Signal</keyword>
<organism evidence="9 10">
    <name type="scientific">Pseudo-nitzschia multistriata</name>
    <dbReference type="NCBI Taxonomy" id="183589"/>
    <lineage>
        <taxon>Eukaryota</taxon>
        <taxon>Sar</taxon>
        <taxon>Stramenopiles</taxon>
        <taxon>Ochrophyta</taxon>
        <taxon>Bacillariophyta</taxon>
        <taxon>Bacillariophyceae</taxon>
        <taxon>Bacillariophycidae</taxon>
        <taxon>Bacillariales</taxon>
        <taxon>Bacillariaceae</taxon>
        <taxon>Pseudo-nitzschia</taxon>
    </lineage>
</organism>
<dbReference type="PROSITE" id="PS50059">
    <property type="entry name" value="FKBP_PPIASE"/>
    <property type="match status" value="1"/>
</dbReference>
<reference evidence="9 10" key="1">
    <citation type="submission" date="2019-01" db="EMBL/GenBank/DDBJ databases">
        <authorList>
            <person name="Ferrante I. M."/>
        </authorList>
    </citation>
    <scope>NUCLEOTIDE SEQUENCE [LARGE SCALE GENOMIC DNA]</scope>
    <source>
        <strain evidence="9 10">B856</strain>
    </source>
</reference>
<sequence>MYFTAASSVRILAALLAGIATTHAFTAPHSQTTGLQQQRSVTSLSEAIVARNGLSWEDVEIGTGRNVFPGDQILCYYSGSYQQDASAASGGSNPFFAAIAGGGKGKKITFDETEPGEPAEVVVGRGQVIKGWDIGICGDQTLDIPPMKIGGDRKLIIPAELAYGERGAGDVIPPNTVLEFQVAVLNAERSDPGVSSEVKAKGFAALGGFFLFMAVFGFLLATNIDKIF</sequence>
<dbReference type="GO" id="GO:0003755">
    <property type="term" value="F:peptidyl-prolyl cis-trans isomerase activity"/>
    <property type="evidence" value="ECO:0007669"/>
    <property type="project" value="UniProtKB-KW"/>
</dbReference>
<evidence type="ECO:0000259" key="8">
    <source>
        <dbReference type="PROSITE" id="PS50059"/>
    </source>
</evidence>
<dbReference type="InterPro" id="IPR046357">
    <property type="entry name" value="PPIase_dom_sf"/>
</dbReference>
<dbReference type="SUPFAM" id="SSF54534">
    <property type="entry name" value="FKBP-like"/>
    <property type="match status" value="1"/>
</dbReference>
<feature type="domain" description="PPIase FKBP-type" evidence="8">
    <location>
        <begin position="70"/>
        <end position="188"/>
    </location>
</feature>
<keyword evidence="10" id="KW-1185">Reference proteome</keyword>
<keyword evidence="6" id="KW-0812">Transmembrane</keyword>
<dbReference type="InterPro" id="IPR001179">
    <property type="entry name" value="PPIase_FKBP_dom"/>
</dbReference>
<dbReference type="EC" id="5.2.1.8" evidence="2 5"/>
<dbReference type="OrthoDB" id="1902587at2759"/>
<evidence type="ECO:0000256" key="5">
    <source>
        <dbReference type="PROSITE-ProRule" id="PRU00277"/>
    </source>
</evidence>
<evidence type="ECO:0000313" key="9">
    <source>
        <dbReference type="EMBL" id="VEU44757.1"/>
    </source>
</evidence>
<protein>
    <recommendedName>
        <fullName evidence="2 5">peptidylprolyl isomerase</fullName>
        <ecNumber evidence="2 5">5.2.1.8</ecNumber>
    </recommendedName>
</protein>
<proteinExistence type="predicted"/>
<evidence type="ECO:0000256" key="2">
    <source>
        <dbReference type="ARBA" id="ARBA00013194"/>
    </source>
</evidence>
<evidence type="ECO:0000256" key="1">
    <source>
        <dbReference type="ARBA" id="ARBA00000971"/>
    </source>
</evidence>
<dbReference type="PANTHER" id="PTHR43811:SF19">
    <property type="entry name" value="39 KDA FK506-BINDING NUCLEAR PROTEIN"/>
    <property type="match status" value="1"/>
</dbReference>
<comment type="catalytic activity">
    <reaction evidence="1 5">
        <text>[protein]-peptidylproline (omega=180) = [protein]-peptidylproline (omega=0)</text>
        <dbReference type="Rhea" id="RHEA:16237"/>
        <dbReference type="Rhea" id="RHEA-COMP:10747"/>
        <dbReference type="Rhea" id="RHEA-COMP:10748"/>
        <dbReference type="ChEBI" id="CHEBI:83833"/>
        <dbReference type="ChEBI" id="CHEBI:83834"/>
        <dbReference type="EC" id="5.2.1.8"/>
    </reaction>
</comment>
<gene>
    <name evidence="9" type="ORF">PSNMU_V1.4_AUG-EV-PASAV3_0118910</name>
</gene>
<keyword evidence="6" id="KW-0472">Membrane</keyword>
<name>A0A448ZRT3_9STRA</name>
<dbReference type="EMBL" id="CAACVS010000663">
    <property type="protein sequence ID" value="VEU44757.1"/>
    <property type="molecule type" value="Genomic_DNA"/>
</dbReference>
<dbReference type="Proteomes" id="UP000291116">
    <property type="component" value="Unassembled WGS sequence"/>
</dbReference>
<evidence type="ECO:0000256" key="3">
    <source>
        <dbReference type="ARBA" id="ARBA00023110"/>
    </source>
</evidence>
<dbReference type="PANTHER" id="PTHR43811">
    <property type="entry name" value="FKBP-TYPE PEPTIDYL-PROLYL CIS-TRANS ISOMERASE FKPA"/>
    <property type="match status" value="1"/>
</dbReference>
<evidence type="ECO:0000313" key="10">
    <source>
        <dbReference type="Proteomes" id="UP000291116"/>
    </source>
</evidence>
<dbReference type="Gene3D" id="3.10.50.40">
    <property type="match status" value="1"/>
</dbReference>
<dbReference type="Pfam" id="PF00254">
    <property type="entry name" value="FKBP_C"/>
    <property type="match status" value="1"/>
</dbReference>
<dbReference type="AlphaFoldDB" id="A0A448ZRT3"/>
<accession>A0A448ZRT3</accession>